<organism evidence="1 2">
    <name type="scientific">Adineta ricciae</name>
    <name type="common">Rotifer</name>
    <dbReference type="NCBI Taxonomy" id="249248"/>
    <lineage>
        <taxon>Eukaryota</taxon>
        <taxon>Metazoa</taxon>
        <taxon>Spiralia</taxon>
        <taxon>Gnathifera</taxon>
        <taxon>Rotifera</taxon>
        <taxon>Eurotatoria</taxon>
        <taxon>Bdelloidea</taxon>
        <taxon>Adinetida</taxon>
        <taxon>Adinetidae</taxon>
        <taxon>Adineta</taxon>
    </lineage>
</organism>
<comment type="caution">
    <text evidence="1">The sequence shown here is derived from an EMBL/GenBank/DDBJ whole genome shotgun (WGS) entry which is preliminary data.</text>
</comment>
<evidence type="ECO:0000313" key="1">
    <source>
        <dbReference type="EMBL" id="CAF1496898.1"/>
    </source>
</evidence>
<proteinExistence type="predicted"/>
<name>A0A815SR26_ADIRI</name>
<dbReference type="EMBL" id="CAJNOJ010000613">
    <property type="protein sequence ID" value="CAF1496898.1"/>
    <property type="molecule type" value="Genomic_DNA"/>
</dbReference>
<sequence length="218" mass="25008">MVTKKREKTFTINLLLTIFRFIRIHRHRLINPINTSYSAFEELKHKEMKNEKFVQIYTPDEKTVQLLDNGRTFKNLKFGICACALGDHFYSFGIHCIRIRVDEGHPVLGIRSRNIPPIADEDCSGSYDASPSTYGWKKDVGRILNGSLERSGRMKKVKDIKIGGPAYTMTVNCDDHQLSILDENNKEEDVIDLDVNYIPFPWCLFIALPRATAQVALM</sequence>
<dbReference type="OrthoDB" id="10053292at2759"/>
<dbReference type="Proteomes" id="UP000663852">
    <property type="component" value="Unassembled WGS sequence"/>
</dbReference>
<reference evidence="1" key="1">
    <citation type="submission" date="2021-02" db="EMBL/GenBank/DDBJ databases">
        <authorList>
            <person name="Nowell W R."/>
        </authorList>
    </citation>
    <scope>NUCLEOTIDE SEQUENCE</scope>
</reference>
<gene>
    <name evidence="1" type="ORF">EDS130_LOCUS42375</name>
</gene>
<accession>A0A815SR26</accession>
<evidence type="ECO:0000313" key="2">
    <source>
        <dbReference type="Proteomes" id="UP000663852"/>
    </source>
</evidence>
<dbReference type="AlphaFoldDB" id="A0A815SR26"/>
<protein>
    <submittedName>
        <fullName evidence="1">Uncharacterized protein</fullName>
    </submittedName>
</protein>